<dbReference type="GO" id="GO:1900458">
    <property type="term" value="P:negative regulation of brassinosteroid mediated signaling pathway"/>
    <property type="evidence" value="ECO:0007669"/>
    <property type="project" value="UniProtKB-ARBA"/>
</dbReference>
<accession>A0A9E7GRV0</accession>
<dbReference type="Pfam" id="PF07714">
    <property type="entry name" value="PK_Tyr_Ser-Thr"/>
    <property type="match status" value="1"/>
</dbReference>
<evidence type="ECO:0000256" key="3">
    <source>
        <dbReference type="ARBA" id="ARBA00022527"/>
    </source>
</evidence>
<dbReference type="FunFam" id="1.10.510.10:FF:000051">
    <property type="entry name" value="Receptor-like serine/threonine-protein kinase ALE2"/>
    <property type="match status" value="1"/>
</dbReference>
<evidence type="ECO:0000256" key="4">
    <source>
        <dbReference type="ARBA" id="ARBA00022679"/>
    </source>
</evidence>
<dbReference type="InterPro" id="IPR017441">
    <property type="entry name" value="Protein_kinase_ATP_BS"/>
</dbReference>
<dbReference type="Pfam" id="PF00069">
    <property type="entry name" value="Pkinase"/>
    <property type="match status" value="1"/>
</dbReference>
<evidence type="ECO:0000313" key="13">
    <source>
        <dbReference type="EMBL" id="URE19785.1"/>
    </source>
</evidence>
<feature type="domain" description="Protein kinase" evidence="12">
    <location>
        <begin position="542"/>
        <end position="825"/>
    </location>
</feature>
<feature type="domain" description="Protein kinase" evidence="12">
    <location>
        <begin position="97"/>
        <end position="378"/>
    </location>
</feature>
<dbReference type="InterPro" id="IPR001245">
    <property type="entry name" value="Ser-Thr/Tyr_kinase_cat_dom"/>
</dbReference>
<dbReference type="PANTHER" id="PTHR24057">
    <property type="entry name" value="GLYCOGEN SYNTHASE KINASE-3 ALPHA"/>
    <property type="match status" value="1"/>
</dbReference>
<evidence type="ECO:0000256" key="11">
    <source>
        <dbReference type="SAM" id="Phobius"/>
    </source>
</evidence>
<protein>
    <recommendedName>
        <fullName evidence="2">non-specific serine/threonine protein kinase</fullName>
        <ecNumber evidence="2">2.7.11.1</ecNumber>
    </recommendedName>
</protein>
<dbReference type="GO" id="GO:0005634">
    <property type="term" value="C:nucleus"/>
    <property type="evidence" value="ECO:0007669"/>
    <property type="project" value="TreeGrafter"/>
</dbReference>
<keyword evidence="3" id="KW-0723">Serine/threonine-protein kinase</keyword>
<sequence>MDAEERREESVALVVIVVLAVLALASLLVALGYYCYIRSKVSQRRKAFKNEAREEGDHEEAAVAGGGEVEVVVAAGKGGGGVQLFAYKQLHAATGGFGKGNVVGHGSFGSVYRGALPDGRKVAVKLMDSGGKQGEEEFKMEVELLTRLRSAYLLGLIGYCSEGGHRLLVYEYMASGSLQEHLYPTGGGSYGGVSKLDWETRMKIALEAAKGLEYLHEEVNPPVIHRDFKSSNILLDKNFRAKVSDFGLAKFGSEKAGGHVSTRVLGTQGYVAPEYALTGHLTTKSDVYSYGVVLLELLTGRIPVDMNRPPGEGVLVSWALPRLTDREKVAQIMDPAMEGQYSLKEAVQVAAIAAMCVQPEADYRPLMADVVQSLVPLVKHKSTAKIGGGSSLHAPKSPATPVYKNSRDITNDGAPELHNSHDHELCFVHCIYYIGRSRVASTRKLWSRRRSEGSGVFAAPFFFFFLLVFVPPPHRTASLPPGSHHPQLPVHDALIPAAPTRVSEMAEGKQASVVEGRDGVTGHIISTTIGGKNGEPKQTISYMAERVVGTGSFGIVFQAKCLETGETVAIKKVLQDQRYKNRELQLMRSMDHLNVISLKHCFFTTSRDELFLNLVMEYVPETLFRVLRHFSSVNQRMPLIYMKLYTYQIFRGLAYIHTVPGVCHRDVKPQNVLVHPLTHQVKLCDFGSAKVLVKGEPNISYICSRYYRAPELIFGATEYTTSIDIWSAGCVLAELLLGQPLFPGDSAVDQLVQIIKVLGTPTREEIRCMNPNYTDFRFPQIKAHPWHKIFHKRMPPEAIDLTSRLLQYSPSFRCTALEACAHPFFDDLRDLNARLPDGRPLPALFNFKQEKTSYGPMVYHQVCLLPPCQPIPQLLAGASPEFIAKLIPEHARRQSDLGFLQMPGT</sequence>
<evidence type="ECO:0000256" key="1">
    <source>
        <dbReference type="ARBA" id="ARBA00005527"/>
    </source>
</evidence>
<evidence type="ECO:0000256" key="9">
    <source>
        <dbReference type="ARBA" id="ARBA00048679"/>
    </source>
</evidence>
<organism evidence="13 14">
    <name type="scientific">Musa troglodytarum</name>
    <name type="common">fe'i banana</name>
    <dbReference type="NCBI Taxonomy" id="320322"/>
    <lineage>
        <taxon>Eukaryota</taxon>
        <taxon>Viridiplantae</taxon>
        <taxon>Streptophyta</taxon>
        <taxon>Embryophyta</taxon>
        <taxon>Tracheophyta</taxon>
        <taxon>Spermatophyta</taxon>
        <taxon>Magnoliopsida</taxon>
        <taxon>Liliopsida</taxon>
        <taxon>Zingiberales</taxon>
        <taxon>Musaceae</taxon>
        <taxon>Musa</taxon>
    </lineage>
</organism>
<dbReference type="SMART" id="SM00220">
    <property type="entry name" value="S_TKc"/>
    <property type="match status" value="2"/>
</dbReference>
<keyword evidence="11" id="KW-0812">Transmembrane</keyword>
<comment type="similarity">
    <text evidence="1">Belongs to the protein kinase superfamily. CMGC Ser/Thr protein kinase family. GSK-3 subfamily.</text>
</comment>
<evidence type="ECO:0000259" key="12">
    <source>
        <dbReference type="PROSITE" id="PS50011"/>
    </source>
</evidence>
<name>A0A9E7GRV0_9LILI</name>
<dbReference type="CDD" id="cd14066">
    <property type="entry name" value="STKc_IRAK"/>
    <property type="match status" value="1"/>
</dbReference>
<feature type="transmembrane region" description="Helical" evidence="11">
    <location>
        <begin position="453"/>
        <end position="470"/>
    </location>
</feature>
<evidence type="ECO:0000256" key="10">
    <source>
        <dbReference type="PROSITE-ProRule" id="PRU10141"/>
    </source>
</evidence>
<comment type="catalytic activity">
    <reaction evidence="8">
        <text>L-threonyl-[protein] + ATP = O-phospho-L-threonyl-[protein] + ADP + H(+)</text>
        <dbReference type="Rhea" id="RHEA:46608"/>
        <dbReference type="Rhea" id="RHEA-COMP:11060"/>
        <dbReference type="Rhea" id="RHEA-COMP:11605"/>
        <dbReference type="ChEBI" id="CHEBI:15378"/>
        <dbReference type="ChEBI" id="CHEBI:30013"/>
        <dbReference type="ChEBI" id="CHEBI:30616"/>
        <dbReference type="ChEBI" id="CHEBI:61977"/>
        <dbReference type="ChEBI" id="CHEBI:456216"/>
        <dbReference type="EC" id="2.7.11.1"/>
    </reaction>
</comment>
<dbReference type="SUPFAM" id="SSF56112">
    <property type="entry name" value="Protein kinase-like (PK-like)"/>
    <property type="match status" value="2"/>
</dbReference>
<dbReference type="PANTHER" id="PTHR24057:SF5">
    <property type="entry name" value="SHAGGY-RELATED PROTEIN KINASE IOTA-RELATED"/>
    <property type="match status" value="1"/>
</dbReference>
<keyword evidence="11" id="KW-0472">Membrane</keyword>
<dbReference type="Proteomes" id="UP001055439">
    <property type="component" value="Chromosome 7"/>
</dbReference>
<keyword evidence="11" id="KW-1133">Transmembrane helix</keyword>
<dbReference type="InterPro" id="IPR011009">
    <property type="entry name" value="Kinase-like_dom_sf"/>
</dbReference>
<dbReference type="GO" id="GO:0005524">
    <property type="term" value="F:ATP binding"/>
    <property type="evidence" value="ECO:0007669"/>
    <property type="project" value="UniProtKB-UniRule"/>
</dbReference>
<dbReference type="GO" id="GO:0005737">
    <property type="term" value="C:cytoplasm"/>
    <property type="evidence" value="ECO:0007669"/>
    <property type="project" value="TreeGrafter"/>
</dbReference>
<dbReference type="AlphaFoldDB" id="A0A9E7GRV0"/>
<evidence type="ECO:0000256" key="8">
    <source>
        <dbReference type="ARBA" id="ARBA00047899"/>
    </source>
</evidence>
<dbReference type="GO" id="GO:0009742">
    <property type="term" value="P:brassinosteroid mediated signaling pathway"/>
    <property type="evidence" value="ECO:0007669"/>
    <property type="project" value="TreeGrafter"/>
</dbReference>
<keyword evidence="5 10" id="KW-0547">Nucleotide-binding</keyword>
<reference evidence="13" key="1">
    <citation type="submission" date="2022-05" db="EMBL/GenBank/DDBJ databases">
        <title>The Musa troglodytarum L. genome provides insights into the mechanism of non-climacteric behaviour and enrichment of carotenoids.</title>
        <authorList>
            <person name="Wang J."/>
        </authorList>
    </citation>
    <scope>NUCLEOTIDE SEQUENCE</scope>
    <source>
        <tissue evidence="13">Leaf</tissue>
    </source>
</reference>
<comment type="catalytic activity">
    <reaction evidence="9">
        <text>L-seryl-[protein] + ATP = O-phospho-L-seryl-[protein] + ADP + H(+)</text>
        <dbReference type="Rhea" id="RHEA:17989"/>
        <dbReference type="Rhea" id="RHEA-COMP:9863"/>
        <dbReference type="Rhea" id="RHEA-COMP:11604"/>
        <dbReference type="ChEBI" id="CHEBI:15378"/>
        <dbReference type="ChEBI" id="CHEBI:29999"/>
        <dbReference type="ChEBI" id="CHEBI:30616"/>
        <dbReference type="ChEBI" id="CHEBI:83421"/>
        <dbReference type="ChEBI" id="CHEBI:456216"/>
        <dbReference type="EC" id="2.7.11.1"/>
    </reaction>
</comment>
<keyword evidence="4" id="KW-0808">Transferase</keyword>
<dbReference type="PROSITE" id="PS00107">
    <property type="entry name" value="PROTEIN_KINASE_ATP"/>
    <property type="match status" value="2"/>
</dbReference>
<evidence type="ECO:0000256" key="5">
    <source>
        <dbReference type="ARBA" id="ARBA00022741"/>
    </source>
</evidence>
<dbReference type="FunFam" id="3.30.200.20:FF:000009">
    <property type="entry name" value="Glycogen synthase kinase-3 beta"/>
    <property type="match status" value="1"/>
</dbReference>
<dbReference type="PROSITE" id="PS50011">
    <property type="entry name" value="PROTEIN_KINASE_DOM"/>
    <property type="match status" value="2"/>
</dbReference>
<dbReference type="InterPro" id="IPR050591">
    <property type="entry name" value="GSK-3"/>
</dbReference>
<evidence type="ECO:0000313" key="14">
    <source>
        <dbReference type="Proteomes" id="UP001055439"/>
    </source>
</evidence>
<dbReference type="InterPro" id="IPR039192">
    <property type="entry name" value="STKc_GSK3"/>
</dbReference>
<evidence type="ECO:0000256" key="7">
    <source>
        <dbReference type="ARBA" id="ARBA00022840"/>
    </source>
</evidence>
<dbReference type="EMBL" id="CP097509">
    <property type="protein sequence ID" value="URE19785.1"/>
    <property type="molecule type" value="Genomic_DNA"/>
</dbReference>
<feature type="transmembrane region" description="Helical" evidence="11">
    <location>
        <begin position="12"/>
        <end position="36"/>
    </location>
</feature>
<keyword evidence="6" id="KW-0418">Kinase</keyword>
<keyword evidence="7 10" id="KW-0067">ATP-binding</keyword>
<evidence type="ECO:0000256" key="6">
    <source>
        <dbReference type="ARBA" id="ARBA00022777"/>
    </source>
</evidence>
<dbReference type="Gene3D" id="1.10.510.10">
    <property type="entry name" value="Transferase(Phosphotransferase) domain 1"/>
    <property type="match status" value="2"/>
</dbReference>
<dbReference type="OrthoDB" id="4062651at2759"/>
<dbReference type="CDD" id="cd14137">
    <property type="entry name" value="STKc_GSK3"/>
    <property type="match status" value="1"/>
</dbReference>
<feature type="binding site" evidence="10">
    <location>
        <position position="572"/>
    </location>
    <ligand>
        <name>ATP</name>
        <dbReference type="ChEBI" id="CHEBI:30616"/>
    </ligand>
</feature>
<dbReference type="GO" id="GO:0030154">
    <property type="term" value="P:cell differentiation"/>
    <property type="evidence" value="ECO:0007669"/>
    <property type="project" value="TreeGrafter"/>
</dbReference>
<dbReference type="GO" id="GO:0004674">
    <property type="term" value="F:protein serine/threonine kinase activity"/>
    <property type="evidence" value="ECO:0007669"/>
    <property type="project" value="UniProtKB-KW"/>
</dbReference>
<dbReference type="Gene3D" id="3.30.200.20">
    <property type="entry name" value="Phosphorylase Kinase, domain 1"/>
    <property type="match status" value="2"/>
</dbReference>
<feature type="binding site" evidence="10">
    <location>
        <position position="125"/>
    </location>
    <ligand>
        <name>ATP</name>
        <dbReference type="ChEBI" id="CHEBI:30616"/>
    </ligand>
</feature>
<dbReference type="InterPro" id="IPR000719">
    <property type="entry name" value="Prot_kinase_dom"/>
</dbReference>
<gene>
    <name evidence="13" type="ORF">MUK42_13071</name>
</gene>
<proteinExistence type="inferred from homology"/>
<dbReference type="PROSITE" id="PS00108">
    <property type="entry name" value="PROTEIN_KINASE_ST"/>
    <property type="match status" value="2"/>
</dbReference>
<dbReference type="FunFam" id="1.10.510.10:FF:000082">
    <property type="entry name" value="Shaggy-related protein kinase kappa"/>
    <property type="match status" value="1"/>
</dbReference>
<evidence type="ECO:0000256" key="2">
    <source>
        <dbReference type="ARBA" id="ARBA00012513"/>
    </source>
</evidence>
<dbReference type="EC" id="2.7.11.1" evidence="2"/>
<dbReference type="InterPro" id="IPR008271">
    <property type="entry name" value="Ser/Thr_kinase_AS"/>
</dbReference>
<keyword evidence="14" id="KW-1185">Reference proteome</keyword>
<dbReference type="FunFam" id="3.30.200.20:FF:000162">
    <property type="entry name" value="Adenine nucleotide alpha hydrolase-like domain kinase"/>
    <property type="match status" value="1"/>
</dbReference>